<accession>A0A917I3Q6</accession>
<evidence type="ECO:0000313" key="4">
    <source>
        <dbReference type="Proteomes" id="UP000603912"/>
    </source>
</evidence>
<feature type="domain" description="BRCT" evidence="2">
    <location>
        <begin position="18"/>
        <end position="128"/>
    </location>
</feature>
<keyword evidence="4" id="KW-1185">Reference proteome</keyword>
<proteinExistence type="predicted"/>
<dbReference type="EMBL" id="BMES01000001">
    <property type="protein sequence ID" value="GGH11442.1"/>
    <property type="molecule type" value="Genomic_DNA"/>
</dbReference>
<dbReference type="Gene3D" id="1.25.40.10">
    <property type="entry name" value="Tetratricopeptide repeat domain"/>
    <property type="match status" value="1"/>
</dbReference>
<dbReference type="SMART" id="SM00028">
    <property type="entry name" value="TPR"/>
    <property type="match status" value="3"/>
</dbReference>
<gene>
    <name evidence="3" type="ORF">GCM10007036_08500</name>
</gene>
<dbReference type="PANTHER" id="PTHR44809:SF1">
    <property type="entry name" value="PROTEIN O-MANNOSYL-TRANSFERASE TMTC1"/>
    <property type="match status" value="1"/>
</dbReference>
<dbReference type="Pfam" id="PF13432">
    <property type="entry name" value="TPR_16"/>
    <property type="match status" value="1"/>
</dbReference>
<feature type="repeat" description="TPR" evidence="1">
    <location>
        <begin position="287"/>
        <end position="320"/>
    </location>
</feature>
<dbReference type="Proteomes" id="UP000603912">
    <property type="component" value="Unassembled WGS sequence"/>
</dbReference>
<dbReference type="SUPFAM" id="SSF52113">
    <property type="entry name" value="BRCT domain"/>
    <property type="match status" value="1"/>
</dbReference>
<reference evidence="3" key="2">
    <citation type="submission" date="2020-09" db="EMBL/GenBank/DDBJ databases">
        <authorList>
            <person name="Sun Q."/>
            <person name="Zhou Y."/>
        </authorList>
    </citation>
    <scope>NUCLEOTIDE SEQUENCE</scope>
    <source>
        <strain evidence="3">CGMCC 1.12214</strain>
    </source>
</reference>
<reference evidence="3" key="1">
    <citation type="journal article" date="2014" name="Int. J. Syst. Evol. Microbiol.">
        <title>Complete genome sequence of Corynebacterium casei LMG S-19264T (=DSM 44701T), isolated from a smear-ripened cheese.</title>
        <authorList>
            <consortium name="US DOE Joint Genome Institute (JGI-PGF)"/>
            <person name="Walter F."/>
            <person name="Albersmeier A."/>
            <person name="Kalinowski J."/>
            <person name="Ruckert C."/>
        </authorList>
    </citation>
    <scope>NUCLEOTIDE SEQUENCE</scope>
    <source>
        <strain evidence="3">CGMCC 1.12214</strain>
    </source>
</reference>
<dbReference type="PANTHER" id="PTHR44809">
    <property type="match status" value="1"/>
</dbReference>
<dbReference type="Pfam" id="PF13414">
    <property type="entry name" value="TPR_11"/>
    <property type="match status" value="1"/>
</dbReference>
<organism evidence="3 4">
    <name type="scientific">Alsobacter metallidurans</name>
    <dbReference type="NCBI Taxonomy" id="340221"/>
    <lineage>
        <taxon>Bacteria</taxon>
        <taxon>Pseudomonadati</taxon>
        <taxon>Pseudomonadota</taxon>
        <taxon>Alphaproteobacteria</taxon>
        <taxon>Hyphomicrobiales</taxon>
        <taxon>Alsobacteraceae</taxon>
        <taxon>Alsobacter</taxon>
    </lineage>
</organism>
<dbReference type="AlphaFoldDB" id="A0A917I3Q6"/>
<dbReference type="PROSITE" id="PS50172">
    <property type="entry name" value="BRCT"/>
    <property type="match status" value="1"/>
</dbReference>
<dbReference type="SUPFAM" id="SSF48452">
    <property type="entry name" value="TPR-like"/>
    <property type="match status" value="1"/>
</dbReference>
<dbReference type="InterPro" id="IPR001357">
    <property type="entry name" value="BRCT_dom"/>
</dbReference>
<evidence type="ECO:0000313" key="3">
    <source>
        <dbReference type="EMBL" id="GGH11442.1"/>
    </source>
</evidence>
<dbReference type="InterPro" id="IPR019734">
    <property type="entry name" value="TPR_rpt"/>
</dbReference>
<sequence length="377" mass="41206">MQIPSESLARPQGSRQDLLMDALAGATLHIHGRLDGLTVRQASRLIELAGGKVAKRVGASTTHIVLAHSAAAIEPEDIADLGQVFTLVSEFSFRRALGLGPGPETDSRTWNAKDLARHARLSEEEVERLALFDLLDPAEALFGFRDLASAREAARLLGAGVEMAALLSAGAALRRRGLRLSEARLSAAPWGDLALGRAPHLATFDGQLTLDLGETPVRVADLAEAAEDYEEAGDPGRAEGLYRIAARIDRWDPVLPFNLANVLYAQGREAEAIIAYQTALARDPGYVDALYNLGVLSSLRDCNEDAERYYRTALGLEPTHSEARFNLALLLTQMRRFPDALALWEEFIRCGPSREDLSQARRYALMCRMEMAAARQH</sequence>
<dbReference type="Pfam" id="PF00533">
    <property type="entry name" value="BRCT"/>
    <property type="match status" value="1"/>
</dbReference>
<dbReference type="PROSITE" id="PS50005">
    <property type="entry name" value="TPR"/>
    <property type="match status" value="1"/>
</dbReference>
<keyword evidence="1" id="KW-0802">TPR repeat</keyword>
<protein>
    <recommendedName>
        <fullName evidence="2">BRCT domain-containing protein</fullName>
    </recommendedName>
</protein>
<dbReference type="InterPro" id="IPR052943">
    <property type="entry name" value="TMTC_O-mannosyl-trnsfr"/>
</dbReference>
<dbReference type="InterPro" id="IPR011990">
    <property type="entry name" value="TPR-like_helical_dom_sf"/>
</dbReference>
<evidence type="ECO:0000256" key="1">
    <source>
        <dbReference type="PROSITE-ProRule" id="PRU00339"/>
    </source>
</evidence>
<dbReference type="Gene3D" id="3.40.50.10190">
    <property type="entry name" value="BRCT domain"/>
    <property type="match status" value="1"/>
</dbReference>
<evidence type="ECO:0000259" key="2">
    <source>
        <dbReference type="PROSITE" id="PS50172"/>
    </source>
</evidence>
<dbReference type="InterPro" id="IPR036420">
    <property type="entry name" value="BRCT_dom_sf"/>
</dbReference>
<comment type="caution">
    <text evidence="3">The sequence shown here is derived from an EMBL/GenBank/DDBJ whole genome shotgun (WGS) entry which is preliminary data.</text>
</comment>
<name>A0A917I3Q6_9HYPH</name>